<dbReference type="EMBL" id="JABBZE010000428">
    <property type="protein sequence ID" value="NMU92739.1"/>
    <property type="molecule type" value="Genomic_DNA"/>
</dbReference>
<dbReference type="Proteomes" id="UP000542405">
    <property type="component" value="Unassembled WGS sequence"/>
</dbReference>
<reference evidence="3 4" key="1">
    <citation type="submission" date="2020-04" db="EMBL/GenBank/DDBJ databases">
        <title>Achromobacter ruhlandii genome sequencing and assembly.</title>
        <authorList>
            <person name="Martins R.C.R."/>
            <person name="Perdigao-Neto L.V."/>
            <person name="Levin A.S.S."/>
            <person name="Costa S.F."/>
        </authorList>
    </citation>
    <scope>NUCLEOTIDE SEQUENCE [LARGE SCALE GENOMIC DNA]</scope>
    <source>
        <strain evidence="3 4">9035ralo</strain>
    </source>
</reference>
<dbReference type="Pfam" id="PF17963">
    <property type="entry name" value="Big_9"/>
    <property type="match status" value="2"/>
</dbReference>
<sequence>MANSSPAVVTEITGRAWIRNSDGSLTELHQGSNVPAGSDVVTASGASVALQVENGMPIVIGEGREVAVTGDMAGPLADPTEAAVAPPKGTDSDRLLAALQAGQDPFEVLDPTAATLTGGGGDDGGGSFVRLARILETTSPLDLAYPNPGRGADTIDRASSGAGGDGGAAGDNNNAPLAVNDTARTDEKSVVRGHLLVNDSDPDGDPLTLVSISGRPMSPGGVSVTGSNGGTFTVLPDGSYTFVPGNSFQHLPEGQTATTTITYVVTDPSGATSTATVEVTVVGVNDPAQITAAQPGDDAGTVVEDEKSTANGKLNVVDADDGQSFFVAVADRPGVYGTFSIDANGNWVYNLNQTDARVQSLAVGEKLTETFTVTTADGTTGTVTITINGTNDAPTISGEAAGAVKEDGTQEVTGQLTKADVDTSDTHTWSANDGGKGQYGTLTVDQNGKWTYVLDNGSDKVQALAEGQQVTDTITVTVDDGHGGKATQVITVTVTGTNDAPTISGTTIGEIREDDTSDTVSGQLTQHDVDTSDTHTWTVNDGGKGQYGSFTVDGTGKWTYTLDNGSDKVQALRDGETVTDTITVTVDDGHGGTATETITVIITGTNDAAVITPSKPGDDAGTVEEDGNLTTGGKLDVTDKDAGEATFNPQTDAKGEHGKFSIDANGNWTYTLDNDSPSVQALGVGEKLTETFIVTTADGTESTITVTIDGTNDAPKLSGKTDGAVAEDGATTATGKLDVADVDVNDKHTWTVSNDGKGQYGTFTVDQSGNWKFELDNSSDKVQALKDGETVTDTITVTVDDGHGGTATETITVTITGTNDAAVITPSKPGDDAGTVEEDGNLTTG</sequence>
<feature type="region of interest" description="Disordered" evidence="1">
    <location>
        <begin position="142"/>
        <end position="186"/>
    </location>
</feature>
<dbReference type="RefSeq" id="WP_169537613.1">
    <property type="nucleotide sequence ID" value="NZ_JABBZE010000428.1"/>
</dbReference>
<dbReference type="InterPro" id="IPR047777">
    <property type="entry name" value="LapA-like_RM"/>
</dbReference>
<feature type="non-terminal residue" evidence="3">
    <location>
        <position position="845"/>
    </location>
</feature>
<dbReference type="NCBIfam" id="NF033682">
    <property type="entry name" value="retention_LapA"/>
    <property type="match status" value="1"/>
</dbReference>
<feature type="domain" description="RapA2 cadherin-like" evidence="2">
    <location>
        <begin position="382"/>
        <end position="452"/>
    </location>
</feature>
<dbReference type="NCBIfam" id="TIGR01965">
    <property type="entry name" value="VCBS_repeat"/>
    <property type="match status" value="6"/>
</dbReference>
<evidence type="ECO:0000256" key="1">
    <source>
        <dbReference type="SAM" id="MobiDB-lite"/>
    </source>
</evidence>
<dbReference type="PANTHER" id="PTHR14139">
    <property type="entry name" value="CALSYNTENIN"/>
    <property type="match status" value="1"/>
</dbReference>
<evidence type="ECO:0000259" key="2">
    <source>
        <dbReference type="Pfam" id="PF17803"/>
    </source>
</evidence>
<accession>A0A848NHH1</accession>
<dbReference type="InterPro" id="IPR013783">
    <property type="entry name" value="Ig-like_fold"/>
</dbReference>
<proteinExistence type="predicted"/>
<dbReference type="InterPro" id="IPR010221">
    <property type="entry name" value="VCBS_dom"/>
</dbReference>
<dbReference type="NCBIfam" id="NF012211">
    <property type="entry name" value="tand_rpt_95"/>
    <property type="match status" value="1"/>
</dbReference>
<dbReference type="AlphaFoldDB" id="A0A848NHH1"/>
<comment type="caution">
    <text evidence="3">The sequence shown here is derived from an EMBL/GenBank/DDBJ whole genome shotgun (WGS) entry which is preliminary data.</text>
</comment>
<dbReference type="Gene3D" id="2.60.40.10">
    <property type="entry name" value="Immunoglobulins"/>
    <property type="match status" value="6"/>
</dbReference>
<feature type="domain" description="RapA2 cadherin-like" evidence="2">
    <location>
        <begin position="703"/>
        <end position="773"/>
    </location>
</feature>
<name>A0A848NHH1_9BURK</name>
<evidence type="ECO:0000313" key="3">
    <source>
        <dbReference type="EMBL" id="NMU92739.1"/>
    </source>
</evidence>
<dbReference type="InterPro" id="IPR040853">
    <property type="entry name" value="RapA2_cadherin-like"/>
</dbReference>
<dbReference type="Pfam" id="PF17803">
    <property type="entry name" value="Cadherin_4"/>
    <property type="match status" value="2"/>
</dbReference>
<feature type="compositionally biased region" description="Acidic residues" evidence="1">
    <location>
        <begin position="834"/>
        <end position="845"/>
    </location>
</feature>
<protein>
    <submittedName>
        <fullName evidence="3">Retention module-containing protein</fullName>
    </submittedName>
</protein>
<dbReference type="PANTHER" id="PTHR14139:SF2">
    <property type="entry name" value="CALSYNTENIN-1"/>
    <property type="match status" value="1"/>
</dbReference>
<feature type="region of interest" description="Disordered" evidence="1">
    <location>
        <begin position="824"/>
        <end position="845"/>
    </location>
</feature>
<organism evidence="3 4">
    <name type="scientific">Achromobacter ruhlandii</name>
    <dbReference type="NCBI Taxonomy" id="72557"/>
    <lineage>
        <taxon>Bacteria</taxon>
        <taxon>Pseudomonadati</taxon>
        <taxon>Pseudomonadota</taxon>
        <taxon>Betaproteobacteria</taxon>
        <taxon>Burkholderiales</taxon>
        <taxon>Alcaligenaceae</taxon>
        <taxon>Achromobacter</taxon>
    </lineage>
</organism>
<gene>
    <name evidence="3" type="ORF">HGQ98_24505</name>
</gene>
<evidence type="ECO:0000313" key="4">
    <source>
        <dbReference type="Proteomes" id="UP000542405"/>
    </source>
</evidence>